<evidence type="ECO:0000259" key="2">
    <source>
        <dbReference type="SMART" id="SM00954"/>
    </source>
</evidence>
<dbReference type="AlphaFoldDB" id="A0A5N5D1F6"/>
<dbReference type="GO" id="GO:0015969">
    <property type="term" value="P:guanosine tetraphosphate metabolic process"/>
    <property type="evidence" value="ECO:0007669"/>
    <property type="project" value="InterPro"/>
</dbReference>
<dbReference type="Gene3D" id="3.30.460.10">
    <property type="entry name" value="Beta Polymerase, domain 2"/>
    <property type="match status" value="1"/>
</dbReference>
<dbReference type="InterPro" id="IPR007685">
    <property type="entry name" value="RelA_SpoT"/>
</dbReference>
<dbReference type="SUPFAM" id="SSF81301">
    <property type="entry name" value="Nucleotidyltransferase"/>
    <property type="match status" value="1"/>
</dbReference>
<dbReference type="EMBL" id="VCHE01000107">
    <property type="protein sequence ID" value="KAB2571214.1"/>
    <property type="molecule type" value="Genomic_DNA"/>
</dbReference>
<evidence type="ECO:0000256" key="1">
    <source>
        <dbReference type="SAM" id="MobiDB-lite"/>
    </source>
</evidence>
<sequence>MPPQMDETTRVIDEFLRGFRREQRYYHDKANKAKAICEEELRRSGIQAQVTARVKDRHSLREKLHQRAKVRRGYDNAQDIREDIVDLAGVRIGLYFPNHLSLTENILCSRFQIRQSVDHGKSEHVQNNPGRSEYLAQFSGYRGKHFQVPLKAEDNKKEHDEDEDDERAEYNEEGGFEEEDAEEDMDIIEIQVVSMLHHAWTEVEHDLVYKQMSGSVSTDERRILDGLSGLTQLGELLLEQLHEAHLKRSKSENKPFKNFYELGSFLAAQQLPSGLDNGPLEFLYEFLEIVEYHKPSFLESVILRQALSVSDFD</sequence>
<evidence type="ECO:0000313" key="3">
    <source>
        <dbReference type="EMBL" id="KAB2571214.1"/>
    </source>
</evidence>
<dbReference type="OrthoDB" id="4719016at2759"/>
<name>A0A5N5D1F6_9PEZI</name>
<dbReference type="SMART" id="SM00954">
    <property type="entry name" value="RelA_SpoT"/>
    <property type="match status" value="1"/>
</dbReference>
<gene>
    <name evidence="3" type="ORF">DBV05_g10116</name>
</gene>
<feature type="domain" description="RelA/SpoT" evidence="2">
    <location>
        <begin position="52"/>
        <end position="215"/>
    </location>
</feature>
<evidence type="ECO:0000313" key="4">
    <source>
        <dbReference type="Proteomes" id="UP000325902"/>
    </source>
</evidence>
<comment type="caution">
    <text evidence="3">The sequence shown here is derived from an EMBL/GenBank/DDBJ whole genome shotgun (WGS) entry which is preliminary data.</text>
</comment>
<protein>
    <recommendedName>
        <fullName evidence="2">RelA/SpoT domain-containing protein</fullName>
    </recommendedName>
</protein>
<feature type="region of interest" description="Disordered" evidence="1">
    <location>
        <begin position="149"/>
        <end position="181"/>
    </location>
</feature>
<proteinExistence type="predicted"/>
<dbReference type="Pfam" id="PF04607">
    <property type="entry name" value="RelA_SpoT"/>
    <property type="match status" value="1"/>
</dbReference>
<dbReference type="CDD" id="cd05399">
    <property type="entry name" value="NT_Rel-Spo_like"/>
    <property type="match status" value="1"/>
</dbReference>
<accession>A0A5N5D1F6</accession>
<reference evidence="3 4" key="1">
    <citation type="journal article" date="2019" name="Sci. Rep.">
        <title>A multi-omics analysis of the grapevine pathogen Lasiodiplodia theobromae reveals that temperature affects the expression of virulence- and pathogenicity-related genes.</title>
        <authorList>
            <person name="Felix C."/>
            <person name="Meneses R."/>
            <person name="Goncalves M.F.M."/>
            <person name="Tilleman L."/>
            <person name="Duarte A.S."/>
            <person name="Jorrin-Novo J.V."/>
            <person name="Van de Peer Y."/>
            <person name="Deforce D."/>
            <person name="Van Nieuwerburgh F."/>
            <person name="Esteves A.C."/>
            <person name="Alves A."/>
        </authorList>
    </citation>
    <scope>NUCLEOTIDE SEQUENCE [LARGE SCALE GENOMIC DNA]</scope>
    <source>
        <strain evidence="3 4">LA-SOL3</strain>
    </source>
</reference>
<dbReference type="InterPro" id="IPR043519">
    <property type="entry name" value="NT_sf"/>
</dbReference>
<feature type="compositionally biased region" description="Acidic residues" evidence="1">
    <location>
        <begin position="160"/>
        <end position="181"/>
    </location>
</feature>
<organism evidence="3 4">
    <name type="scientific">Lasiodiplodia theobromae</name>
    <dbReference type="NCBI Taxonomy" id="45133"/>
    <lineage>
        <taxon>Eukaryota</taxon>
        <taxon>Fungi</taxon>
        <taxon>Dikarya</taxon>
        <taxon>Ascomycota</taxon>
        <taxon>Pezizomycotina</taxon>
        <taxon>Dothideomycetes</taxon>
        <taxon>Dothideomycetes incertae sedis</taxon>
        <taxon>Botryosphaeriales</taxon>
        <taxon>Botryosphaeriaceae</taxon>
        <taxon>Lasiodiplodia</taxon>
    </lineage>
</organism>
<dbReference type="Proteomes" id="UP000325902">
    <property type="component" value="Unassembled WGS sequence"/>
</dbReference>
<keyword evidence="4" id="KW-1185">Reference proteome</keyword>
<dbReference type="PANTHER" id="PTHR41773">
    <property type="entry name" value="GTP PYROPHOSPHATASE-RELATED"/>
    <property type="match status" value="1"/>
</dbReference>
<dbReference type="PANTHER" id="PTHR41773:SF1">
    <property type="entry name" value="RELA_SPOT DOMAIN-CONTAINING PROTEIN"/>
    <property type="match status" value="1"/>
</dbReference>